<name>A0ABV5X136_9MICO</name>
<dbReference type="Proteomes" id="UP001589707">
    <property type="component" value="Unassembled WGS sequence"/>
</dbReference>
<comment type="caution">
    <text evidence="1">The sequence shown here is derived from an EMBL/GenBank/DDBJ whole genome shotgun (WGS) entry which is preliminary data.</text>
</comment>
<proteinExistence type="predicted"/>
<evidence type="ECO:0000313" key="2">
    <source>
        <dbReference type="Proteomes" id="UP001589707"/>
    </source>
</evidence>
<reference evidence="1 2" key="1">
    <citation type="submission" date="2024-09" db="EMBL/GenBank/DDBJ databases">
        <authorList>
            <person name="Sun Q."/>
            <person name="Mori K."/>
        </authorList>
    </citation>
    <scope>NUCLEOTIDE SEQUENCE [LARGE SCALE GENOMIC DNA]</scope>
    <source>
        <strain evidence="1 2">JCM 11683</strain>
    </source>
</reference>
<keyword evidence="2" id="KW-1185">Reference proteome</keyword>
<accession>A0ABV5X136</accession>
<evidence type="ECO:0000313" key="1">
    <source>
        <dbReference type="EMBL" id="MFB9776157.1"/>
    </source>
</evidence>
<organism evidence="1 2">
    <name type="scientific">Brevibacterium otitidis</name>
    <dbReference type="NCBI Taxonomy" id="53364"/>
    <lineage>
        <taxon>Bacteria</taxon>
        <taxon>Bacillati</taxon>
        <taxon>Actinomycetota</taxon>
        <taxon>Actinomycetes</taxon>
        <taxon>Micrococcales</taxon>
        <taxon>Brevibacteriaceae</taxon>
        <taxon>Brevibacterium</taxon>
    </lineage>
</organism>
<dbReference type="EMBL" id="JBHMAU010000046">
    <property type="protein sequence ID" value="MFB9776157.1"/>
    <property type="molecule type" value="Genomic_DNA"/>
</dbReference>
<gene>
    <name evidence="1" type="ORF">ACFFN1_07040</name>
</gene>
<dbReference type="RefSeq" id="WP_376839897.1">
    <property type="nucleotide sequence ID" value="NZ_JBHMAU010000046.1"/>
</dbReference>
<protein>
    <submittedName>
        <fullName evidence="1">Uncharacterized protein</fullName>
    </submittedName>
</protein>
<sequence length="91" mass="10661">MGLSSMPIMSEAELRRLPRRFRERERMLARVKEQAAKEHRFLAAAERAYVERVEREARIAAVKERYKPDPEGPARLQALIDEERQAREDAA</sequence>